<dbReference type="KEGG" id="dsu:Dsui_1052"/>
<dbReference type="STRING" id="640081.Dsui_1052"/>
<dbReference type="SUPFAM" id="SSF50037">
    <property type="entry name" value="C-terminal domain of transcriptional repressors"/>
    <property type="match status" value="1"/>
</dbReference>
<proteinExistence type="predicted"/>
<dbReference type="GO" id="GO:0005737">
    <property type="term" value="C:cytoplasm"/>
    <property type="evidence" value="ECO:0007669"/>
    <property type="project" value="TreeGrafter"/>
</dbReference>
<dbReference type="Proteomes" id="UP000005633">
    <property type="component" value="Chromosome"/>
</dbReference>
<dbReference type="SUPFAM" id="SSF55681">
    <property type="entry name" value="Class II aaRS and biotin synthetases"/>
    <property type="match status" value="1"/>
</dbReference>
<dbReference type="InterPro" id="IPR004143">
    <property type="entry name" value="BPL_LPL_catalytic"/>
</dbReference>
<gene>
    <name evidence="3" type="ordered locus">Dsui_1052</name>
</gene>
<dbReference type="PANTHER" id="PTHR12835">
    <property type="entry name" value="BIOTIN PROTEIN LIGASE"/>
    <property type="match status" value="1"/>
</dbReference>
<dbReference type="eggNOG" id="COG0340">
    <property type="taxonomic scope" value="Bacteria"/>
</dbReference>
<feature type="domain" description="BPL/LPL catalytic" evidence="2">
    <location>
        <begin position="28"/>
        <end position="225"/>
    </location>
</feature>
<reference evidence="3 4" key="1">
    <citation type="journal article" date="2012" name="J. Bacteriol.">
        <title>Complete genome sequence of the anaerobic perchlorate-reducing bacterium Azospira suillum strain PS.</title>
        <authorList>
            <person name="Byrne-Bailey K.G."/>
            <person name="Coates J.D."/>
        </authorList>
    </citation>
    <scope>NUCLEOTIDE SEQUENCE [LARGE SCALE GENOMIC DNA]</scope>
    <source>
        <strain evidence="4">ATCC BAA-33 / DSM 13638 / PS</strain>
    </source>
</reference>
<dbReference type="Gene3D" id="3.30.930.10">
    <property type="entry name" value="Bira Bifunctional Protein, Domain 2"/>
    <property type="match status" value="1"/>
</dbReference>
<dbReference type="GO" id="GO:0004077">
    <property type="term" value="F:biotin--[biotin carboxyl-carrier protein] ligase activity"/>
    <property type="evidence" value="ECO:0007669"/>
    <property type="project" value="InterPro"/>
</dbReference>
<evidence type="ECO:0000256" key="1">
    <source>
        <dbReference type="ARBA" id="ARBA00022598"/>
    </source>
</evidence>
<dbReference type="PROSITE" id="PS51733">
    <property type="entry name" value="BPL_LPL_CATALYTIC"/>
    <property type="match status" value="1"/>
</dbReference>
<evidence type="ECO:0000313" key="4">
    <source>
        <dbReference type="Proteomes" id="UP000005633"/>
    </source>
</evidence>
<dbReference type="InterPro" id="IPR008988">
    <property type="entry name" value="Transcriptional_repressor_C"/>
</dbReference>
<dbReference type="AlphaFoldDB" id="G8QJM9"/>
<organism evidence="3 4">
    <name type="scientific">Azospira oryzae (strain ATCC BAA-33 / DSM 13638 / PS)</name>
    <name type="common">Dechlorosoma suillum</name>
    <dbReference type="NCBI Taxonomy" id="640081"/>
    <lineage>
        <taxon>Bacteria</taxon>
        <taxon>Pseudomonadati</taxon>
        <taxon>Pseudomonadota</taxon>
        <taxon>Betaproteobacteria</taxon>
        <taxon>Rhodocyclales</taxon>
        <taxon>Rhodocyclaceae</taxon>
        <taxon>Azospira</taxon>
    </lineage>
</organism>
<name>G8QJM9_AZOOP</name>
<keyword evidence="1 3" id="KW-0436">Ligase</keyword>
<dbReference type="NCBIfam" id="TIGR00121">
    <property type="entry name" value="birA_ligase"/>
    <property type="match status" value="1"/>
</dbReference>
<dbReference type="Gene3D" id="2.30.30.100">
    <property type="match status" value="1"/>
</dbReference>
<accession>G8QJM9</accession>
<evidence type="ECO:0000313" key="3">
    <source>
        <dbReference type="EMBL" id="AEV25454.1"/>
    </source>
</evidence>
<protein>
    <submittedName>
        <fullName evidence="3">BirA, biotin-(Acetyl-CoA-carboxylase) ligase</fullName>
    </submittedName>
</protein>
<dbReference type="PANTHER" id="PTHR12835:SF5">
    <property type="entry name" value="BIOTIN--PROTEIN LIGASE"/>
    <property type="match status" value="1"/>
</dbReference>
<evidence type="ECO:0000259" key="2">
    <source>
        <dbReference type="PROSITE" id="PS51733"/>
    </source>
</evidence>
<sequence length="291" mass="29949">MGPEKFFLPGLIPDNGAFIPSGAVMAASLIDPALLVSRLGAIVGRVDVDSLESCDSTSSELSRRAARGAPAGSVVVADRQSAGRGRRGRDWVSSPEDSLTFSLLWRFAGGFDKVAGLSLAVGVAVARACESLGAAGVVLKWPNDVLAPVPDGLGKLAGILVELSSSRRGTEAIIGIGINLRAPAVSAPGGLAPAGLATLLGAVPERHDLLAALLRELVAVLDRFSRGGFAALADDWQRRHAWQDCPVHLLEEGKVVASGLCRGADGDGALLLEGPDGVLRHLAGDLSLRPL</sequence>
<dbReference type="Pfam" id="PF03099">
    <property type="entry name" value="BPL_LplA_LipB"/>
    <property type="match status" value="1"/>
</dbReference>
<dbReference type="HOGENOM" id="CLU_051096_4_1_4"/>
<dbReference type="CDD" id="cd16442">
    <property type="entry name" value="BPL"/>
    <property type="match status" value="1"/>
</dbReference>
<dbReference type="InterPro" id="IPR045864">
    <property type="entry name" value="aa-tRNA-synth_II/BPL/LPL"/>
</dbReference>
<dbReference type="InterPro" id="IPR004408">
    <property type="entry name" value="Biotin_CoA_COase_ligase"/>
</dbReference>
<dbReference type="EMBL" id="CP003153">
    <property type="protein sequence ID" value="AEV25454.1"/>
    <property type="molecule type" value="Genomic_DNA"/>
</dbReference>